<accession>A0A2U2PIZ9</accession>
<feature type="domain" description="p-hydroxybenzoic acid efflux pump subunit AaeA-like beta-barrel" evidence="8">
    <location>
        <begin position="262"/>
        <end position="355"/>
    </location>
</feature>
<dbReference type="Pfam" id="PF25917">
    <property type="entry name" value="BSH_RND"/>
    <property type="match status" value="1"/>
</dbReference>
<feature type="domain" description="Multidrug resistance protein MdtA-like barrel-sandwich hybrid" evidence="7">
    <location>
        <begin position="47"/>
        <end position="258"/>
    </location>
</feature>
<dbReference type="PANTHER" id="PTHR30386:SF26">
    <property type="entry name" value="TRANSPORT PROTEIN COMB"/>
    <property type="match status" value="1"/>
</dbReference>
<sequence length="358" mass="38920">MEEKRKKAGTILLVGVSVLITGAAAIFYWLRSGNYETTDNAQIDGNIISVRSGVTSYVSGIYFLDDQIVEKGQLLFSLDTVELKAKVEEAEAALDYARADLGIARNEAIAGYQNSGSYIESSKAGAQEVIAAKASLLKSQNEYRRVEQLLAIRAATQEQFENAQTALKNAGAAFAKAQNQYKASLSSAGSIRTQAKVKSQQANLKLALIRQREAELTLARNNFEKAWIRAPFSGRVTRRAVQSGQYVSAGQALCSVIDTVNYWVSANFKETQLSNIKQGQRVEVKIDALPDRSIAGIVESMSGATGAKFSLIPADNATGNFIKIVQRVPVRIRLDIGNRKTDEGLFPGLSAFVKVKID</sequence>
<dbReference type="GO" id="GO:0016020">
    <property type="term" value="C:membrane"/>
    <property type="evidence" value="ECO:0007669"/>
    <property type="project" value="UniProtKB-SubCell"/>
</dbReference>
<dbReference type="Proteomes" id="UP000245647">
    <property type="component" value="Unassembled WGS sequence"/>
</dbReference>
<keyword evidence="2 6" id="KW-0812">Transmembrane</keyword>
<keyword evidence="5" id="KW-0175">Coiled coil</keyword>
<keyword evidence="4 6" id="KW-0472">Membrane</keyword>
<dbReference type="InterPro" id="IPR058634">
    <property type="entry name" value="AaeA-lik-b-barrel"/>
</dbReference>
<evidence type="ECO:0000256" key="4">
    <source>
        <dbReference type="ARBA" id="ARBA00023136"/>
    </source>
</evidence>
<dbReference type="PANTHER" id="PTHR30386">
    <property type="entry name" value="MEMBRANE FUSION SUBUNIT OF EMRAB-TOLC MULTIDRUG EFFLUX PUMP"/>
    <property type="match status" value="1"/>
</dbReference>
<evidence type="ECO:0000256" key="3">
    <source>
        <dbReference type="ARBA" id="ARBA00022989"/>
    </source>
</evidence>
<evidence type="ECO:0000256" key="2">
    <source>
        <dbReference type="ARBA" id="ARBA00022692"/>
    </source>
</evidence>
<dbReference type="Pfam" id="PF25963">
    <property type="entry name" value="Beta-barrel_AAEA"/>
    <property type="match status" value="1"/>
</dbReference>
<name>A0A2U2PIZ9_9SPHI</name>
<dbReference type="EMBL" id="QEAS01000004">
    <property type="protein sequence ID" value="PWG81383.1"/>
    <property type="molecule type" value="Genomic_DNA"/>
</dbReference>
<evidence type="ECO:0000259" key="8">
    <source>
        <dbReference type="Pfam" id="PF25963"/>
    </source>
</evidence>
<dbReference type="Gene3D" id="2.40.50.100">
    <property type="match status" value="1"/>
</dbReference>
<comment type="caution">
    <text evidence="9">The sequence shown here is derived from an EMBL/GenBank/DDBJ whole genome shotgun (WGS) entry which is preliminary data.</text>
</comment>
<dbReference type="AlphaFoldDB" id="A0A2U2PIZ9"/>
<feature type="transmembrane region" description="Helical" evidence="6">
    <location>
        <begin position="12"/>
        <end position="30"/>
    </location>
</feature>
<dbReference type="OrthoDB" id="9811754at2"/>
<evidence type="ECO:0000256" key="1">
    <source>
        <dbReference type="ARBA" id="ARBA00004167"/>
    </source>
</evidence>
<evidence type="ECO:0000259" key="7">
    <source>
        <dbReference type="Pfam" id="PF25917"/>
    </source>
</evidence>
<proteinExistence type="predicted"/>
<gene>
    <name evidence="9" type="ORF">DDR33_05955</name>
</gene>
<dbReference type="PRINTS" id="PR01490">
    <property type="entry name" value="RTXTOXIND"/>
</dbReference>
<protein>
    <submittedName>
        <fullName evidence="9">HlyD family secretion protein</fullName>
    </submittedName>
</protein>
<dbReference type="SUPFAM" id="SSF111369">
    <property type="entry name" value="HlyD-like secretion proteins"/>
    <property type="match status" value="2"/>
</dbReference>
<dbReference type="InterPro" id="IPR058625">
    <property type="entry name" value="MdtA-like_BSH"/>
</dbReference>
<dbReference type="GO" id="GO:0055085">
    <property type="term" value="P:transmembrane transport"/>
    <property type="evidence" value="ECO:0007669"/>
    <property type="project" value="InterPro"/>
</dbReference>
<organism evidence="9 10">
    <name type="scientific">Pararcticibacter amylolyticus</name>
    <dbReference type="NCBI Taxonomy" id="2173175"/>
    <lineage>
        <taxon>Bacteria</taxon>
        <taxon>Pseudomonadati</taxon>
        <taxon>Bacteroidota</taxon>
        <taxon>Sphingobacteriia</taxon>
        <taxon>Sphingobacteriales</taxon>
        <taxon>Sphingobacteriaceae</taxon>
        <taxon>Pararcticibacter</taxon>
    </lineage>
</organism>
<evidence type="ECO:0000256" key="6">
    <source>
        <dbReference type="SAM" id="Phobius"/>
    </source>
</evidence>
<dbReference type="RefSeq" id="WP_109414867.1">
    <property type="nucleotide sequence ID" value="NZ_QEAS01000004.1"/>
</dbReference>
<comment type="subcellular location">
    <subcellularLocation>
        <location evidence="1">Membrane</location>
        <topology evidence="1">Single-pass membrane protein</topology>
    </subcellularLocation>
</comment>
<evidence type="ECO:0000313" key="9">
    <source>
        <dbReference type="EMBL" id="PWG81383.1"/>
    </source>
</evidence>
<dbReference type="InterPro" id="IPR050739">
    <property type="entry name" value="MFP"/>
</dbReference>
<evidence type="ECO:0000313" key="10">
    <source>
        <dbReference type="Proteomes" id="UP000245647"/>
    </source>
</evidence>
<reference evidence="9 10" key="1">
    <citation type="submission" date="2018-04" db="EMBL/GenBank/DDBJ databases">
        <title>Pedobacter chongqingensis sp. nov., isolated from a rottenly hemp rope.</title>
        <authorList>
            <person name="Cai Y."/>
        </authorList>
    </citation>
    <scope>NUCLEOTIDE SEQUENCE [LARGE SCALE GENOMIC DNA]</scope>
    <source>
        <strain evidence="9 10">FJ4-8</strain>
    </source>
</reference>
<keyword evidence="3 6" id="KW-1133">Transmembrane helix</keyword>
<keyword evidence="10" id="KW-1185">Reference proteome</keyword>
<dbReference type="Gene3D" id="2.40.30.170">
    <property type="match status" value="1"/>
</dbReference>
<evidence type="ECO:0000256" key="5">
    <source>
        <dbReference type="SAM" id="Coils"/>
    </source>
</evidence>
<feature type="coiled-coil region" evidence="5">
    <location>
        <begin position="80"/>
        <end position="107"/>
    </location>
</feature>